<reference evidence="1 2" key="1">
    <citation type="submission" date="2014-12" db="EMBL/GenBank/DDBJ databases">
        <title>Genome sequencing of Photobacterium gaetbulicola AD005a.</title>
        <authorList>
            <person name="Adrian T.G.S."/>
            <person name="Chan K.G."/>
        </authorList>
    </citation>
    <scope>NUCLEOTIDE SEQUENCE [LARGE SCALE GENOMIC DNA]</scope>
    <source>
        <strain evidence="1 2">AD005a</strain>
    </source>
</reference>
<proteinExistence type="predicted"/>
<organism evidence="1 2">
    <name type="scientific">Photobacterium gaetbulicola</name>
    <dbReference type="NCBI Taxonomy" id="1295392"/>
    <lineage>
        <taxon>Bacteria</taxon>
        <taxon>Pseudomonadati</taxon>
        <taxon>Pseudomonadota</taxon>
        <taxon>Gammaproteobacteria</taxon>
        <taxon>Vibrionales</taxon>
        <taxon>Vibrionaceae</taxon>
        <taxon>Photobacterium</taxon>
    </lineage>
</organism>
<sequence length="130" mass="14917">MNTYMNMLEWEDADIPHRLWIERLDRNQTRLCMKIVKDVEPEMLYLELPVSQEKVMGAWQGRAAAVSDAYDDGCLYSQVRSLFNLDNGCVVWTVNHIQLADKQKMSADKLAFIPGMTHDQGLLKAILETA</sequence>
<dbReference type="EMBL" id="JWLZ01000169">
    <property type="protein sequence ID" value="KHT62836.1"/>
    <property type="molecule type" value="Genomic_DNA"/>
</dbReference>
<dbReference type="Proteomes" id="UP000031278">
    <property type="component" value="Unassembled WGS sequence"/>
</dbReference>
<name>A0A0B9GVU6_9GAMM</name>
<protein>
    <submittedName>
        <fullName evidence="1">Uncharacterized protein</fullName>
    </submittedName>
</protein>
<accession>A0A0B9GVU6</accession>
<dbReference type="AlphaFoldDB" id="A0A0B9GVU6"/>
<gene>
    <name evidence="1" type="ORF">RJ45_15170</name>
</gene>
<comment type="caution">
    <text evidence="1">The sequence shown here is derived from an EMBL/GenBank/DDBJ whole genome shotgun (WGS) entry which is preliminary data.</text>
</comment>
<evidence type="ECO:0000313" key="2">
    <source>
        <dbReference type="Proteomes" id="UP000031278"/>
    </source>
</evidence>
<evidence type="ECO:0000313" key="1">
    <source>
        <dbReference type="EMBL" id="KHT62836.1"/>
    </source>
</evidence>